<dbReference type="GO" id="GO:0015035">
    <property type="term" value="F:protein-disulfide reductase activity"/>
    <property type="evidence" value="ECO:0007669"/>
    <property type="project" value="InterPro"/>
</dbReference>
<dbReference type="PANTHER" id="PTHR46115">
    <property type="entry name" value="THIOREDOXIN-LIKE PROTEIN 1"/>
    <property type="match status" value="1"/>
</dbReference>
<keyword evidence="2" id="KW-1015">Disulfide bond</keyword>
<dbReference type="PRINTS" id="PR00421">
    <property type="entry name" value="THIOREDOXIN"/>
</dbReference>
<evidence type="ECO:0000256" key="2">
    <source>
        <dbReference type="ARBA" id="ARBA00023157"/>
    </source>
</evidence>
<dbReference type="EMBL" id="MU003770">
    <property type="protein sequence ID" value="KAF2724763.1"/>
    <property type="molecule type" value="Genomic_DNA"/>
</dbReference>
<protein>
    <submittedName>
        <fullName evidence="5">Thioredoxin-domain-containing protein</fullName>
    </submittedName>
</protein>
<dbReference type="OrthoDB" id="19690at2759"/>
<proteinExistence type="inferred from homology"/>
<gene>
    <name evidence="5" type="ORF">K431DRAFT_217193</name>
</gene>
<name>A0A9P4QFN0_9PEZI</name>
<sequence length="220" mass="22686">MPGPGVTEVTSSSHFRTITTSNTFVIVDFYADWCGPCKVISPVFEQLAKEHAAQGRIAFVKVNVDSQRDVASQFGVSAMPTFLVLKNGSVTETIRGANPSALRSAVVNAAAQAGKGPTRSSVAFTGAGQKLGAENRAGAGPGANAGRNASGPLLPDLGAMFTSPAAFAQRGGVLSSVVRFIGLYLTTLFSIEPKPAAESSPFSVKQSGNRPNVSGSGRRL</sequence>
<evidence type="ECO:0000259" key="4">
    <source>
        <dbReference type="PROSITE" id="PS51352"/>
    </source>
</evidence>
<dbReference type="InterPro" id="IPR005746">
    <property type="entry name" value="Thioredoxin"/>
</dbReference>
<evidence type="ECO:0000313" key="5">
    <source>
        <dbReference type="EMBL" id="KAF2724763.1"/>
    </source>
</evidence>
<accession>A0A9P4QFN0</accession>
<dbReference type="InterPro" id="IPR017937">
    <property type="entry name" value="Thioredoxin_CS"/>
</dbReference>
<dbReference type="InterPro" id="IPR036249">
    <property type="entry name" value="Thioredoxin-like_sf"/>
</dbReference>
<keyword evidence="6" id="KW-1185">Reference proteome</keyword>
<dbReference type="NCBIfam" id="TIGR01068">
    <property type="entry name" value="thioredoxin"/>
    <property type="match status" value="1"/>
</dbReference>
<comment type="caution">
    <text evidence="5">The sequence shown here is derived from an EMBL/GenBank/DDBJ whole genome shotgun (WGS) entry which is preliminary data.</text>
</comment>
<dbReference type="AlphaFoldDB" id="A0A9P4QFN0"/>
<dbReference type="SUPFAM" id="SSF52833">
    <property type="entry name" value="Thioredoxin-like"/>
    <property type="match status" value="1"/>
</dbReference>
<evidence type="ECO:0000256" key="3">
    <source>
        <dbReference type="SAM" id="MobiDB-lite"/>
    </source>
</evidence>
<organism evidence="5 6">
    <name type="scientific">Polychaeton citri CBS 116435</name>
    <dbReference type="NCBI Taxonomy" id="1314669"/>
    <lineage>
        <taxon>Eukaryota</taxon>
        <taxon>Fungi</taxon>
        <taxon>Dikarya</taxon>
        <taxon>Ascomycota</taxon>
        <taxon>Pezizomycotina</taxon>
        <taxon>Dothideomycetes</taxon>
        <taxon>Dothideomycetidae</taxon>
        <taxon>Capnodiales</taxon>
        <taxon>Capnodiaceae</taxon>
        <taxon>Polychaeton</taxon>
    </lineage>
</organism>
<dbReference type="InterPro" id="IPR013766">
    <property type="entry name" value="Thioredoxin_domain"/>
</dbReference>
<feature type="region of interest" description="Disordered" evidence="3">
    <location>
        <begin position="197"/>
        <end position="220"/>
    </location>
</feature>
<dbReference type="PROSITE" id="PS00194">
    <property type="entry name" value="THIOREDOXIN_1"/>
    <property type="match status" value="1"/>
</dbReference>
<dbReference type="Proteomes" id="UP000799441">
    <property type="component" value="Unassembled WGS sequence"/>
</dbReference>
<feature type="compositionally biased region" description="Polar residues" evidence="3">
    <location>
        <begin position="200"/>
        <end position="220"/>
    </location>
</feature>
<evidence type="ECO:0000313" key="6">
    <source>
        <dbReference type="Proteomes" id="UP000799441"/>
    </source>
</evidence>
<reference evidence="5" key="1">
    <citation type="journal article" date="2020" name="Stud. Mycol.">
        <title>101 Dothideomycetes genomes: a test case for predicting lifestyles and emergence of pathogens.</title>
        <authorList>
            <person name="Haridas S."/>
            <person name="Albert R."/>
            <person name="Binder M."/>
            <person name="Bloem J."/>
            <person name="Labutti K."/>
            <person name="Salamov A."/>
            <person name="Andreopoulos B."/>
            <person name="Baker S."/>
            <person name="Barry K."/>
            <person name="Bills G."/>
            <person name="Bluhm B."/>
            <person name="Cannon C."/>
            <person name="Castanera R."/>
            <person name="Culley D."/>
            <person name="Daum C."/>
            <person name="Ezra D."/>
            <person name="Gonzalez J."/>
            <person name="Henrissat B."/>
            <person name="Kuo A."/>
            <person name="Liang C."/>
            <person name="Lipzen A."/>
            <person name="Lutzoni F."/>
            <person name="Magnuson J."/>
            <person name="Mondo S."/>
            <person name="Nolan M."/>
            <person name="Ohm R."/>
            <person name="Pangilinan J."/>
            <person name="Park H.-J."/>
            <person name="Ramirez L."/>
            <person name="Alfaro M."/>
            <person name="Sun H."/>
            <person name="Tritt A."/>
            <person name="Yoshinaga Y."/>
            <person name="Zwiers L.-H."/>
            <person name="Turgeon B."/>
            <person name="Goodwin S."/>
            <person name="Spatafora J."/>
            <person name="Crous P."/>
            <person name="Grigoriev I."/>
        </authorList>
    </citation>
    <scope>NUCLEOTIDE SEQUENCE</scope>
    <source>
        <strain evidence="5">CBS 116435</strain>
    </source>
</reference>
<dbReference type="CDD" id="cd02947">
    <property type="entry name" value="TRX_family"/>
    <property type="match status" value="1"/>
</dbReference>
<dbReference type="Gene3D" id="3.40.30.10">
    <property type="entry name" value="Glutaredoxin"/>
    <property type="match status" value="1"/>
</dbReference>
<comment type="similarity">
    <text evidence="1">Belongs to the thioredoxin family.</text>
</comment>
<feature type="domain" description="Thioredoxin" evidence="4">
    <location>
        <begin position="1"/>
        <end position="112"/>
    </location>
</feature>
<dbReference type="PROSITE" id="PS51352">
    <property type="entry name" value="THIOREDOXIN_2"/>
    <property type="match status" value="1"/>
</dbReference>
<dbReference type="Pfam" id="PF00085">
    <property type="entry name" value="Thioredoxin"/>
    <property type="match status" value="1"/>
</dbReference>
<evidence type="ECO:0000256" key="1">
    <source>
        <dbReference type="ARBA" id="ARBA00008987"/>
    </source>
</evidence>